<keyword evidence="1" id="KW-0732">Signal</keyword>
<gene>
    <name evidence="3" type="primary">LOC114828618</name>
</gene>
<dbReference type="KEGG" id="goe:114828618"/>
<organism evidence="2 3">
    <name type="scientific">Galendromus occidentalis</name>
    <name type="common">western predatory mite</name>
    <dbReference type="NCBI Taxonomy" id="34638"/>
    <lineage>
        <taxon>Eukaryota</taxon>
        <taxon>Metazoa</taxon>
        <taxon>Ecdysozoa</taxon>
        <taxon>Arthropoda</taxon>
        <taxon>Chelicerata</taxon>
        <taxon>Arachnida</taxon>
        <taxon>Acari</taxon>
        <taxon>Parasitiformes</taxon>
        <taxon>Mesostigmata</taxon>
        <taxon>Gamasina</taxon>
        <taxon>Phytoseioidea</taxon>
        <taxon>Phytoseiidae</taxon>
        <taxon>Typhlodrominae</taxon>
        <taxon>Galendromus</taxon>
    </lineage>
</organism>
<reference evidence="3" key="1">
    <citation type="submission" date="2025-08" db="UniProtKB">
        <authorList>
            <consortium name="RefSeq"/>
        </authorList>
    </citation>
    <scope>IDENTIFICATION</scope>
</reference>
<evidence type="ECO:0000313" key="3">
    <source>
        <dbReference type="RefSeq" id="XP_028969140.1"/>
    </source>
</evidence>
<dbReference type="AlphaFoldDB" id="A0AAJ7SJE5"/>
<dbReference type="RefSeq" id="XP_028969140.1">
    <property type="nucleotide sequence ID" value="XM_029113307.1"/>
</dbReference>
<protein>
    <submittedName>
        <fullName evidence="3">Uncharacterized protein LOC114828618</fullName>
    </submittedName>
</protein>
<name>A0AAJ7SJE5_9ACAR</name>
<evidence type="ECO:0000313" key="2">
    <source>
        <dbReference type="Proteomes" id="UP000694867"/>
    </source>
</evidence>
<sequence>MLPHLIVTLCLMGSSTAAANRRREGLSPEIFFQSVSLDFPKLKFADSECNSTKGRKGTCIGYPDCEGDNAVREGVCSDGFGTCCVYLVGTDLRKETRPTVNEWGSFYSNADFPLPTLEAESSVRIHIERDVCQIRLDFESLDLPERTVFRTIVNGDLVPPILSGNNTGQHLMINVGDGSSQGAWVSLGVSGPMGLKTWNIHITNVPCHSSTTAPVGCAQYFLAPSGRLRSLSVQSVGITSYAICLRPRNLERNLLSLRSFASGAACGSSMVVPAGISLDGRELPAMICPKDDIKLTYKVFGPLVLYMKTAPGQRGVEVQYDL</sequence>
<dbReference type="PANTHER" id="PTHR33236">
    <property type="entry name" value="INTRAFLAGELLAR TRANSPORT PROTEIN 122 FAMILY PROTEIN-RELATED"/>
    <property type="match status" value="1"/>
</dbReference>
<accession>A0AAJ7SJE5</accession>
<evidence type="ECO:0000256" key="1">
    <source>
        <dbReference type="SAM" id="SignalP"/>
    </source>
</evidence>
<dbReference type="GeneID" id="114828618"/>
<feature type="chain" id="PRO_5042606990" evidence="1">
    <location>
        <begin position="19"/>
        <end position="322"/>
    </location>
</feature>
<keyword evidence="2" id="KW-1185">Reference proteome</keyword>
<dbReference type="PANTHER" id="PTHR33236:SF5">
    <property type="entry name" value="CUB DOMAIN-CONTAINING PROTEIN"/>
    <property type="match status" value="1"/>
</dbReference>
<dbReference type="Proteomes" id="UP000694867">
    <property type="component" value="Unplaced"/>
</dbReference>
<proteinExistence type="predicted"/>
<feature type="signal peptide" evidence="1">
    <location>
        <begin position="1"/>
        <end position="18"/>
    </location>
</feature>